<reference evidence="1 2" key="1">
    <citation type="journal article" date="2014" name="PLoS Genet.">
        <title>Comparative Genomic Analysis of N2-Fixing and Non-N2-Fixing Paenibacillus spp.: Organization, Evolution and Expression of the Nitrogen Fixation Genes.</title>
        <authorList>
            <person name="Xie J.B."/>
            <person name="Du Z."/>
            <person name="Bai L."/>
            <person name="Tian C."/>
            <person name="Zhang Y."/>
            <person name="Xie J.Y."/>
            <person name="Wang T."/>
            <person name="Liu X."/>
            <person name="Chen X."/>
            <person name="Cheng Q."/>
            <person name="Chen S."/>
            <person name="Li J."/>
        </authorList>
    </citation>
    <scope>NUCLEOTIDE SEQUENCE [LARGE SCALE GENOMIC DNA]</scope>
    <source>
        <strain evidence="1 2">T27</strain>
    </source>
</reference>
<dbReference type="KEGG" id="psab:PSAB_19540"/>
<name>X4ZH30_9BACL</name>
<proteinExistence type="predicted"/>
<dbReference type="EMBL" id="CP004078">
    <property type="protein sequence ID" value="AHV98801.1"/>
    <property type="molecule type" value="Genomic_DNA"/>
</dbReference>
<protein>
    <submittedName>
        <fullName evidence="1">Uncharacterized protein</fullName>
    </submittedName>
</protein>
<gene>
    <name evidence="1" type="ORF">PSAB_19540</name>
</gene>
<keyword evidence="2" id="KW-1185">Reference proteome</keyword>
<dbReference type="AlphaFoldDB" id="X4ZH30"/>
<evidence type="ECO:0000313" key="2">
    <source>
        <dbReference type="Proteomes" id="UP000019772"/>
    </source>
</evidence>
<dbReference type="STRING" id="1268072.PSAB_19540"/>
<sequence length="71" mass="8132">MHSSTDKMVINDFILPITHRFQNALNGFMIDVLALLKPTMKALSGYPNIWRVPISVGKSFFPFPNLAQQRR</sequence>
<dbReference type="Proteomes" id="UP000019772">
    <property type="component" value="Chromosome"/>
</dbReference>
<accession>X4ZH30</accession>
<organism evidence="1 2">
    <name type="scientific">Paenibacillus sabinae T27</name>
    <dbReference type="NCBI Taxonomy" id="1268072"/>
    <lineage>
        <taxon>Bacteria</taxon>
        <taxon>Bacillati</taxon>
        <taxon>Bacillota</taxon>
        <taxon>Bacilli</taxon>
        <taxon>Bacillales</taxon>
        <taxon>Paenibacillaceae</taxon>
        <taxon>Paenibacillus</taxon>
    </lineage>
</organism>
<dbReference type="HOGENOM" id="CLU_2736291_0_0_9"/>
<evidence type="ECO:0000313" key="1">
    <source>
        <dbReference type="EMBL" id="AHV98801.1"/>
    </source>
</evidence>